<proteinExistence type="predicted"/>
<dbReference type="InterPro" id="IPR019080">
    <property type="entry name" value="YqaJ_viral_recombinase"/>
</dbReference>
<dbReference type="Pfam" id="PF09588">
    <property type="entry name" value="YqaJ"/>
    <property type="match status" value="1"/>
</dbReference>
<accession>A0A6M1STX9</accession>
<dbReference type="RefSeq" id="WP_165139036.1">
    <property type="nucleotide sequence ID" value="NZ_JAALLT010000001.1"/>
</dbReference>
<keyword evidence="3" id="KW-1185">Reference proteome</keyword>
<sequence length="311" mass="35722">MIDTKDISHEQWLEIRRESIGGSDVASALGLSKYKSPYMLWLEKTGRYDSYEPSPAAAFGTFMEPHIRDHFRKVTGLEVQDDPHMYFHKDYPSMLSGNIDGLISPSNGKGHGVLEIKCSTSRRVPRLDTLDDVPISWRLQLFHYMGVLGLDYGYLQVFLRDTAVYLQPLRIEADHKVIQANNERLADWWDKYITRDQPPPLSCLDDVTLRWPSGAAGKAAKAAPDTVNRYYALKQVEERLTGLKLLRESLQLDLKKAIGDAELLVGDDGQKLASWKNQSRNRFDTARFRQDHPKLYKEYTKQNTTRVFRLS</sequence>
<comment type="caution">
    <text evidence="2">The sequence shown here is derived from an EMBL/GenBank/DDBJ whole genome shotgun (WGS) entry which is preliminary data.</text>
</comment>
<dbReference type="AlphaFoldDB" id="A0A6M1STX9"/>
<dbReference type="PANTHER" id="PTHR46609">
    <property type="entry name" value="EXONUCLEASE, PHAGE-TYPE/RECB, C-TERMINAL DOMAIN-CONTAINING PROTEIN"/>
    <property type="match status" value="1"/>
</dbReference>
<protein>
    <submittedName>
        <fullName evidence="2">YqaJ viral recombinase family protein</fullName>
    </submittedName>
</protein>
<dbReference type="Gene3D" id="3.90.320.10">
    <property type="match status" value="1"/>
</dbReference>
<dbReference type="InterPro" id="IPR011604">
    <property type="entry name" value="PDDEXK-like_dom_sf"/>
</dbReference>
<dbReference type="InterPro" id="IPR011335">
    <property type="entry name" value="Restrct_endonuc-II-like"/>
</dbReference>
<evidence type="ECO:0000313" key="3">
    <source>
        <dbReference type="Proteomes" id="UP000473278"/>
    </source>
</evidence>
<gene>
    <name evidence="2" type="ORF">G3570_03060</name>
</gene>
<dbReference type="SUPFAM" id="SSF52980">
    <property type="entry name" value="Restriction endonuclease-like"/>
    <property type="match status" value="1"/>
</dbReference>
<evidence type="ECO:0000259" key="1">
    <source>
        <dbReference type="Pfam" id="PF09588"/>
    </source>
</evidence>
<dbReference type="NCBIfam" id="TIGR03033">
    <property type="entry name" value="phage_rel_nuc"/>
    <property type="match status" value="1"/>
</dbReference>
<organism evidence="2 3">
    <name type="scientific">Halalkalibaculum roseum</name>
    <dbReference type="NCBI Taxonomy" id="2709311"/>
    <lineage>
        <taxon>Bacteria</taxon>
        <taxon>Pseudomonadati</taxon>
        <taxon>Balneolota</taxon>
        <taxon>Balneolia</taxon>
        <taxon>Balneolales</taxon>
        <taxon>Balneolaceae</taxon>
        <taxon>Halalkalibaculum</taxon>
    </lineage>
</organism>
<reference evidence="2 3" key="1">
    <citation type="submission" date="2020-02" db="EMBL/GenBank/DDBJ databases">
        <title>Balneolaceae bacterium YR4-1, complete genome.</title>
        <authorList>
            <person name="Li Y."/>
            <person name="Wu S."/>
        </authorList>
    </citation>
    <scope>NUCLEOTIDE SEQUENCE [LARGE SCALE GENOMIC DNA]</scope>
    <source>
        <strain evidence="2 3">YR4-1</strain>
    </source>
</reference>
<dbReference type="EMBL" id="JAALLT010000001">
    <property type="protein sequence ID" value="NGP75596.1"/>
    <property type="molecule type" value="Genomic_DNA"/>
</dbReference>
<dbReference type="Proteomes" id="UP000473278">
    <property type="component" value="Unassembled WGS sequence"/>
</dbReference>
<name>A0A6M1STX9_9BACT</name>
<feature type="domain" description="YqaJ viral recombinase" evidence="1">
    <location>
        <begin position="11"/>
        <end position="149"/>
    </location>
</feature>
<evidence type="ECO:0000313" key="2">
    <source>
        <dbReference type="EMBL" id="NGP75596.1"/>
    </source>
</evidence>
<dbReference type="InterPro" id="IPR017482">
    <property type="entry name" value="Lambda-type_endonuclease"/>
</dbReference>
<dbReference type="InterPro" id="IPR051703">
    <property type="entry name" value="NF-kappa-B_Signaling_Reg"/>
</dbReference>
<dbReference type="PANTHER" id="PTHR46609:SF6">
    <property type="entry name" value="EXONUCLEASE, PHAGE-TYPE_RECB, C-TERMINAL DOMAIN-CONTAINING PROTEIN-RELATED"/>
    <property type="match status" value="1"/>
</dbReference>